<protein>
    <submittedName>
        <fullName evidence="2">Uncharacterized protein</fullName>
    </submittedName>
</protein>
<reference evidence="2 3" key="1">
    <citation type="journal article" date="2023" name="Int. J. Syst. Evol. Microbiol.">
        <title>Arthrobacter mangrovi sp. nov., an actinobacterium isolated from the rhizosphere of a mangrove.</title>
        <authorList>
            <person name="Hamada M."/>
            <person name="Saitou S."/>
            <person name="Enomoto N."/>
            <person name="Nanri K."/>
            <person name="Hidaka K."/>
            <person name="Miura T."/>
            <person name="Tamura T."/>
        </authorList>
    </citation>
    <scope>NUCLEOTIDE SEQUENCE [LARGE SCALE GENOMIC DNA]</scope>
    <source>
        <strain evidence="2 3">NBRC 112813</strain>
    </source>
</reference>
<accession>A0ABQ5MVS1</accession>
<organism evidence="2 3">
    <name type="scientific">Arthrobacter mangrovi</name>
    <dbReference type="NCBI Taxonomy" id="2966350"/>
    <lineage>
        <taxon>Bacteria</taxon>
        <taxon>Bacillati</taxon>
        <taxon>Actinomycetota</taxon>
        <taxon>Actinomycetes</taxon>
        <taxon>Micrococcales</taxon>
        <taxon>Micrococcaceae</taxon>
        <taxon>Arthrobacter</taxon>
    </lineage>
</organism>
<proteinExistence type="predicted"/>
<feature type="compositionally biased region" description="Polar residues" evidence="1">
    <location>
        <begin position="105"/>
        <end position="116"/>
    </location>
</feature>
<evidence type="ECO:0000313" key="2">
    <source>
        <dbReference type="EMBL" id="GLB68082.1"/>
    </source>
</evidence>
<sequence>MLRSAVETIGSRPAGAATAAGNWAAARITTADASAVAPRTIVVRRRAERGVREERLIKVLTRAWNARAPPKEPTVTEPDRPGRAPGRWRRAGLHSQLSEDMHQLSHWQQSSHWHPK</sequence>
<name>A0ABQ5MVS1_9MICC</name>
<evidence type="ECO:0000256" key="1">
    <source>
        <dbReference type="SAM" id="MobiDB-lite"/>
    </source>
</evidence>
<gene>
    <name evidence="2" type="ORF">AHIS1636_25240</name>
</gene>
<comment type="caution">
    <text evidence="2">The sequence shown here is derived from an EMBL/GenBank/DDBJ whole genome shotgun (WGS) entry which is preliminary data.</text>
</comment>
<feature type="region of interest" description="Disordered" evidence="1">
    <location>
        <begin position="67"/>
        <end position="116"/>
    </location>
</feature>
<dbReference type="Proteomes" id="UP001209654">
    <property type="component" value="Unassembled WGS sequence"/>
</dbReference>
<keyword evidence="3" id="KW-1185">Reference proteome</keyword>
<dbReference type="EMBL" id="BRVS01000012">
    <property type="protein sequence ID" value="GLB68082.1"/>
    <property type="molecule type" value="Genomic_DNA"/>
</dbReference>
<feature type="region of interest" description="Disordered" evidence="1">
    <location>
        <begin position="1"/>
        <end position="20"/>
    </location>
</feature>
<evidence type="ECO:0000313" key="3">
    <source>
        <dbReference type="Proteomes" id="UP001209654"/>
    </source>
</evidence>